<dbReference type="Proteomes" id="UP000274907">
    <property type="component" value="Unassembled WGS sequence"/>
</dbReference>
<dbReference type="EMBL" id="RXHJ01000005">
    <property type="protein sequence ID" value="RSZ64403.1"/>
    <property type="molecule type" value="Genomic_DNA"/>
</dbReference>
<comment type="caution">
    <text evidence="2">The sequence shown here is derived from an EMBL/GenBank/DDBJ whole genome shotgun (WGS) entry which is preliminary data.</text>
</comment>
<dbReference type="GO" id="GO:0016787">
    <property type="term" value="F:hydrolase activity"/>
    <property type="evidence" value="ECO:0007669"/>
    <property type="project" value="UniProtKB-KW"/>
</dbReference>
<evidence type="ECO:0000313" key="2">
    <source>
        <dbReference type="EMBL" id="RSZ64403.1"/>
    </source>
</evidence>
<dbReference type="AlphaFoldDB" id="A0A3S0C246"/>
<proteinExistence type="predicted"/>
<evidence type="ECO:0000259" key="1">
    <source>
        <dbReference type="Pfam" id="PF13472"/>
    </source>
</evidence>
<sequence>MQLSVPRSATCRSLALLLVIVLMGGFLAPEAAAKQRNLVIFGDSVIADPPLGQYLARKVEQGSSEFVGGRFCPTSRSSFGVQAAAELRLEPMDYSCAGATALGGRSIFGGQDFAVQVDRALADATLSPATDRVLITVGFNDTYNNLTLPGHELRSRFVAAMVPQIERIRRVAPEARIQLVGYPTIADEGHVCLFNLGGSVRDRTYAPVIGHLEDLAQTMQQDLAAATGVEFLDLKPSTVDNGMCAPDHLRGWAGLIDLNASPYHLPSHLNARGHEYVAEVIVGS</sequence>
<evidence type="ECO:0000313" key="3">
    <source>
        <dbReference type="Proteomes" id="UP000274907"/>
    </source>
</evidence>
<dbReference type="InterPro" id="IPR013830">
    <property type="entry name" value="SGNH_hydro"/>
</dbReference>
<keyword evidence="2" id="KW-0378">Hydrolase</keyword>
<dbReference type="Gene3D" id="3.40.50.1110">
    <property type="entry name" value="SGNH hydrolase"/>
    <property type="match status" value="2"/>
</dbReference>
<dbReference type="InterPro" id="IPR036514">
    <property type="entry name" value="SGNH_hydro_sf"/>
</dbReference>
<organism evidence="2 3">
    <name type="scientific">Corynebacterium hylobatis</name>
    <dbReference type="NCBI Taxonomy" id="1859290"/>
    <lineage>
        <taxon>Bacteria</taxon>
        <taxon>Bacillati</taxon>
        <taxon>Actinomycetota</taxon>
        <taxon>Actinomycetes</taxon>
        <taxon>Mycobacteriales</taxon>
        <taxon>Corynebacteriaceae</taxon>
        <taxon>Corynebacterium</taxon>
    </lineage>
</organism>
<gene>
    <name evidence="2" type="ORF">EAH68_05260</name>
</gene>
<reference evidence="2 3" key="1">
    <citation type="submission" date="2018-12" db="EMBL/GenBank/DDBJ databases">
        <title>YIM 101343 draft genome.</title>
        <authorList>
            <person name="Chen X."/>
        </authorList>
    </citation>
    <scope>NUCLEOTIDE SEQUENCE [LARGE SCALE GENOMIC DNA]</scope>
    <source>
        <strain evidence="2 3">YIM 101343</strain>
    </source>
</reference>
<name>A0A3S0C246_9CORY</name>
<dbReference type="OrthoDB" id="4529562at2"/>
<keyword evidence="3" id="KW-1185">Reference proteome</keyword>
<dbReference type="Pfam" id="PF13472">
    <property type="entry name" value="Lipase_GDSL_2"/>
    <property type="match status" value="1"/>
</dbReference>
<feature type="domain" description="SGNH hydrolase-type esterase" evidence="1">
    <location>
        <begin position="41"/>
        <end position="275"/>
    </location>
</feature>
<accession>A0A3S0C246</accession>
<protein>
    <submittedName>
        <fullName evidence="2">Hydrolase</fullName>
    </submittedName>
</protein>
<dbReference type="SUPFAM" id="SSF52266">
    <property type="entry name" value="SGNH hydrolase"/>
    <property type="match status" value="1"/>
</dbReference>